<dbReference type="SUPFAM" id="SSF64005">
    <property type="entry name" value="Undecaprenyl diphosphate synthase"/>
    <property type="match status" value="1"/>
</dbReference>
<evidence type="ECO:0000313" key="6">
    <source>
        <dbReference type="Proteomes" id="UP000054350"/>
    </source>
</evidence>
<dbReference type="NCBIfam" id="TIGR00055">
    <property type="entry name" value="uppS"/>
    <property type="match status" value="1"/>
</dbReference>
<dbReference type="HAMAP" id="MF_01139">
    <property type="entry name" value="ISPT"/>
    <property type="match status" value="1"/>
</dbReference>
<dbReference type="Pfam" id="PF01255">
    <property type="entry name" value="Prenyltransf"/>
    <property type="match status" value="1"/>
</dbReference>
<dbReference type="Proteomes" id="UP000054350">
    <property type="component" value="Unassembled WGS sequence"/>
</dbReference>
<name>A0A0L0T4B7_ALLM3</name>
<feature type="transmembrane region" description="Helical" evidence="3">
    <location>
        <begin position="46"/>
        <end position="64"/>
    </location>
</feature>
<dbReference type="OrthoDB" id="4173905at2759"/>
<dbReference type="EC" id="2.5.1.-" evidence="3"/>
<feature type="compositionally biased region" description="Low complexity" evidence="4">
    <location>
        <begin position="12"/>
        <end position="26"/>
    </location>
</feature>
<dbReference type="GO" id="GO:1904423">
    <property type="term" value="C:dehydrodolichyl diphosphate synthase complex"/>
    <property type="evidence" value="ECO:0007669"/>
    <property type="project" value="TreeGrafter"/>
</dbReference>
<dbReference type="STRING" id="578462.A0A0L0T4B7"/>
<evidence type="ECO:0000256" key="1">
    <source>
        <dbReference type="ARBA" id="ARBA00005432"/>
    </source>
</evidence>
<evidence type="ECO:0000256" key="3">
    <source>
        <dbReference type="RuleBase" id="RU363018"/>
    </source>
</evidence>
<keyword evidence="2 3" id="KW-0808">Transferase</keyword>
<dbReference type="PROSITE" id="PS01066">
    <property type="entry name" value="UPP_SYNTHASE"/>
    <property type="match status" value="1"/>
</dbReference>
<feature type="region of interest" description="Disordered" evidence="4">
    <location>
        <begin position="1"/>
        <end position="26"/>
    </location>
</feature>
<sequence length="308" mass="34392">MATTDPPPTPAAAPDARAASAASSTAASAEPTMTTIAIDDPAPTSYFSAILATLAALWAALVAWSQHWCLRIMACGPVPRHVAFIMDGNRRFAKKIHRDKRHGHYLGWLALESALDWCLQLGVQCVTVYAFSIENFKRDKDEVEYLFAMMIDKLALLSTESELVERHQIRIRILGDVRLLPINVQRAAAEAERRTCHHVGAILNICIPYTSRHEMLTAVSHARTHPCSDPIAAVAQHLGTAGCPPLDLLVRTSGEHRLSDFLMWQASEQCLLRFVAPAWPEFGFWTFWPSLVEYQLAQVARGEWRREK</sequence>
<proteinExistence type="inferred from homology"/>
<reference evidence="5 6" key="1">
    <citation type="submission" date="2009-11" db="EMBL/GenBank/DDBJ databases">
        <title>Annotation of Allomyces macrogynus ATCC 38327.</title>
        <authorList>
            <consortium name="The Broad Institute Genome Sequencing Platform"/>
            <person name="Russ C."/>
            <person name="Cuomo C."/>
            <person name="Burger G."/>
            <person name="Gray M.W."/>
            <person name="Holland P.W.H."/>
            <person name="King N."/>
            <person name="Lang F.B.F."/>
            <person name="Roger A.J."/>
            <person name="Ruiz-Trillo I."/>
            <person name="Young S.K."/>
            <person name="Zeng Q."/>
            <person name="Gargeya S."/>
            <person name="Fitzgerald M."/>
            <person name="Haas B."/>
            <person name="Abouelleil A."/>
            <person name="Alvarado L."/>
            <person name="Arachchi H.M."/>
            <person name="Berlin A."/>
            <person name="Chapman S.B."/>
            <person name="Gearin G."/>
            <person name="Goldberg J."/>
            <person name="Griggs A."/>
            <person name="Gujja S."/>
            <person name="Hansen M."/>
            <person name="Heiman D."/>
            <person name="Howarth C."/>
            <person name="Larimer J."/>
            <person name="Lui A."/>
            <person name="MacDonald P.J.P."/>
            <person name="McCowen C."/>
            <person name="Montmayeur A."/>
            <person name="Murphy C."/>
            <person name="Neiman D."/>
            <person name="Pearson M."/>
            <person name="Priest M."/>
            <person name="Roberts A."/>
            <person name="Saif S."/>
            <person name="Shea T."/>
            <person name="Sisk P."/>
            <person name="Stolte C."/>
            <person name="Sykes S."/>
            <person name="Wortman J."/>
            <person name="Nusbaum C."/>
            <person name="Birren B."/>
        </authorList>
    </citation>
    <scope>NUCLEOTIDE SEQUENCE [LARGE SCALE GENOMIC DNA]</scope>
    <source>
        <strain evidence="5 6">ATCC 38327</strain>
    </source>
</reference>
<evidence type="ECO:0000256" key="2">
    <source>
        <dbReference type="ARBA" id="ARBA00022679"/>
    </source>
</evidence>
<keyword evidence="3" id="KW-1133">Transmembrane helix</keyword>
<reference evidence="6" key="2">
    <citation type="submission" date="2009-11" db="EMBL/GenBank/DDBJ databases">
        <title>The Genome Sequence of Allomyces macrogynus strain ATCC 38327.</title>
        <authorList>
            <consortium name="The Broad Institute Genome Sequencing Platform"/>
            <person name="Russ C."/>
            <person name="Cuomo C."/>
            <person name="Shea T."/>
            <person name="Young S.K."/>
            <person name="Zeng Q."/>
            <person name="Koehrsen M."/>
            <person name="Haas B."/>
            <person name="Borodovsky M."/>
            <person name="Guigo R."/>
            <person name="Alvarado L."/>
            <person name="Berlin A."/>
            <person name="Borenstein D."/>
            <person name="Chen Z."/>
            <person name="Engels R."/>
            <person name="Freedman E."/>
            <person name="Gellesch M."/>
            <person name="Goldberg J."/>
            <person name="Griggs A."/>
            <person name="Gujja S."/>
            <person name="Heiman D."/>
            <person name="Hepburn T."/>
            <person name="Howarth C."/>
            <person name="Jen D."/>
            <person name="Larson L."/>
            <person name="Lewis B."/>
            <person name="Mehta T."/>
            <person name="Park D."/>
            <person name="Pearson M."/>
            <person name="Roberts A."/>
            <person name="Saif S."/>
            <person name="Shenoy N."/>
            <person name="Sisk P."/>
            <person name="Stolte C."/>
            <person name="Sykes S."/>
            <person name="Walk T."/>
            <person name="White J."/>
            <person name="Yandava C."/>
            <person name="Burger G."/>
            <person name="Gray M.W."/>
            <person name="Holland P.W.H."/>
            <person name="King N."/>
            <person name="Lang F.B.F."/>
            <person name="Roger A.J."/>
            <person name="Ruiz-Trillo I."/>
            <person name="Lander E."/>
            <person name="Nusbaum C."/>
        </authorList>
    </citation>
    <scope>NUCLEOTIDE SEQUENCE [LARGE SCALE GENOMIC DNA]</scope>
    <source>
        <strain evidence="6">ATCC 38327</strain>
    </source>
</reference>
<keyword evidence="3" id="KW-0472">Membrane</keyword>
<dbReference type="PANTHER" id="PTHR10291:SF43">
    <property type="entry name" value="DEHYDRODOLICHYL DIPHOSPHATE SYNTHASE COMPLEX SUBUNIT DHDDS"/>
    <property type="match status" value="1"/>
</dbReference>
<dbReference type="AlphaFoldDB" id="A0A0L0T4B7"/>
<dbReference type="EMBL" id="GG745360">
    <property type="protein sequence ID" value="KNE69409.1"/>
    <property type="molecule type" value="Genomic_DNA"/>
</dbReference>
<dbReference type="PANTHER" id="PTHR10291">
    <property type="entry name" value="DEHYDRODOLICHYL DIPHOSPHATE SYNTHASE FAMILY MEMBER"/>
    <property type="match status" value="1"/>
</dbReference>
<keyword evidence="6" id="KW-1185">Reference proteome</keyword>
<feature type="compositionally biased region" description="Pro residues" evidence="4">
    <location>
        <begin position="1"/>
        <end position="11"/>
    </location>
</feature>
<dbReference type="GO" id="GO:0045547">
    <property type="term" value="F:ditrans,polycis-polyprenyl diphosphate synthase [(2E,6E)-farnesyl diphosphate specific] activity"/>
    <property type="evidence" value="ECO:0007669"/>
    <property type="project" value="TreeGrafter"/>
</dbReference>
<dbReference type="GO" id="GO:0005811">
    <property type="term" value="C:lipid droplet"/>
    <property type="evidence" value="ECO:0007669"/>
    <property type="project" value="TreeGrafter"/>
</dbReference>
<dbReference type="InterPro" id="IPR018520">
    <property type="entry name" value="UPP_synth-like_CS"/>
</dbReference>
<dbReference type="OMA" id="YWPAFRE"/>
<gene>
    <name evidence="5" type="ORF">AMAG_13773</name>
</gene>
<dbReference type="GO" id="GO:0016094">
    <property type="term" value="P:polyprenol biosynthetic process"/>
    <property type="evidence" value="ECO:0007669"/>
    <property type="project" value="TreeGrafter"/>
</dbReference>
<dbReference type="VEuPathDB" id="FungiDB:AMAG_13773"/>
<dbReference type="eggNOG" id="KOG1602">
    <property type="taxonomic scope" value="Eukaryota"/>
</dbReference>
<accession>A0A0L0T4B7</accession>
<dbReference type="InterPro" id="IPR001441">
    <property type="entry name" value="UPP_synth-like"/>
</dbReference>
<dbReference type="CDD" id="cd00475">
    <property type="entry name" value="Cis_IPPS"/>
    <property type="match status" value="1"/>
</dbReference>
<comment type="similarity">
    <text evidence="1 3">Belongs to the UPP synthase family.</text>
</comment>
<dbReference type="Gene3D" id="3.40.1180.10">
    <property type="entry name" value="Decaprenyl diphosphate synthase-like"/>
    <property type="match status" value="1"/>
</dbReference>
<organism evidence="5 6">
    <name type="scientific">Allomyces macrogynus (strain ATCC 38327)</name>
    <name type="common">Allomyces javanicus var. macrogynus</name>
    <dbReference type="NCBI Taxonomy" id="578462"/>
    <lineage>
        <taxon>Eukaryota</taxon>
        <taxon>Fungi</taxon>
        <taxon>Fungi incertae sedis</taxon>
        <taxon>Blastocladiomycota</taxon>
        <taxon>Blastocladiomycetes</taxon>
        <taxon>Blastocladiales</taxon>
        <taxon>Blastocladiaceae</taxon>
        <taxon>Allomyces</taxon>
    </lineage>
</organism>
<dbReference type="GO" id="GO:0016020">
    <property type="term" value="C:membrane"/>
    <property type="evidence" value="ECO:0007669"/>
    <property type="project" value="TreeGrafter"/>
</dbReference>
<evidence type="ECO:0000256" key="4">
    <source>
        <dbReference type="SAM" id="MobiDB-lite"/>
    </source>
</evidence>
<dbReference type="GO" id="GO:0005783">
    <property type="term" value="C:endoplasmic reticulum"/>
    <property type="evidence" value="ECO:0007669"/>
    <property type="project" value="TreeGrafter"/>
</dbReference>
<keyword evidence="3" id="KW-0812">Transmembrane</keyword>
<dbReference type="InterPro" id="IPR036424">
    <property type="entry name" value="UPP_synth-like_sf"/>
</dbReference>
<evidence type="ECO:0000313" key="5">
    <source>
        <dbReference type="EMBL" id="KNE69409.1"/>
    </source>
</evidence>
<protein>
    <recommendedName>
        <fullName evidence="3">Alkyl transferase</fullName>
        <ecNumber evidence="3">2.5.1.-</ecNumber>
    </recommendedName>
</protein>